<evidence type="ECO:0000256" key="4">
    <source>
        <dbReference type="ARBA" id="ARBA00023136"/>
    </source>
</evidence>
<feature type="transmembrane region" description="Helical" evidence="5">
    <location>
        <begin position="112"/>
        <end position="133"/>
    </location>
</feature>
<dbReference type="AlphaFoldDB" id="A0A8H5EX08"/>
<comment type="caution">
    <text evidence="6">The sequence shown here is derived from an EMBL/GenBank/DDBJ whole genome shotgun (WGS) entry which is preliminary data.</text>
</comment>
<keyword evidence="7" id="KW-1185">Reference proteome</keyword>
<dbReference type="GO" id="GO:0005886">
    <property type="term" value="C:plasma membrane"/>
    <property type="evidence" value="ECO:0007669"/>
    <property type="project" value="InterPro"/>
</dbReference>
<keyword evidence="4 5" id="KW-0472">Membrane</keyword>
<dbReference type="GO" id="GO:0035838">
    <property type="term" value="C:growing cell tip"/>
    <property type="evidence" value="ECO:0007669"/>
    <property type="project" value="TreeGrafter"/>
</dbReference>
<dbReference type="EMBL" id="JAACJK010000220">
    <property type="protein sequence ID" value="KAF5315730.1"/>
    <property type="molecule type" value="Genomic_DNA"/>
</dbReference>
<reference evidence="6 7" key="1">
    <citation type="journal article" date="2020" name="ISME J.">
        <title>Uncovering the hidden diversity of litter-decomposition mechanisms in mushroom-forming fungi.</title>
        <authorList>
            <person name="Floudas D."/>
            <person name="Bentzer J."/>
            <person name="Ahren D."/>
            <person name="Johansson T."/>
            <person name="Persson P."/>
            <person name="Tunlid A."/>
        </authorList>
    </citation>
    <scope>NUCLEOTIDE SEQUENCE [LARGE SCALE GENOMIC DNA]</scope>
    <source>
        <strain evidence="6 7">CBS 175.51</strain>
    </source>
</reference>
<keyword evidence="3 5" id="KW-1133">Transmembrane helix</keyword>
<organism evidence="6 7">
    <name type="scientific">Ephemerocybe angulata</name>
    <dbReference type="NCBI Taxonomy" id="980116"/>
    <lineage>
        <taxon>Eukaryota</taxon>
        <taxon>Fungi</taxon>
        <taxon>Dikarya</taxon>
        <taxon>Basidiomycota</taxon>
        <taxon>Agaricomycotina</taxon>
        <taxon>Agaricomycetes</taxon>
        <taxon>Agaricomycetidae</taxon>
        <taxon>Agaricales</taxon>
        <taxon>Agaricineae</taxon>
        <taxon>Psathyrellaceae</taxon>
        <taxon>Ephemerocybe</taxon>
    </lineage>
</organism>
<evidence type="ECO:0000256" key="2">
    <source>
        <dbReference type="ARBA" id="ARBA00022692"/>
    </source>
</evidence>
<evidence type="ECO:0000256" key="1">
    <source>
        <dbReference type="ARBA" id="ARBA00004141"/>
    </source>
</evidence>
<name>A0A8H5EX08_9AGAR</name>
<feature type="transmembrane region" description="Helical" evidence="5">
    <location>
        <begin position="193"/>
        <end position="217"/>
    </location>
</feature>
<feature type="transmembrane region" description="Helical" evidence="5">
    <location>
        <begin position="145"/>
        <end position="173"/>
    </location>
</feature>
<comment type="subcellular location">
    <subcellularLocation>
        <location evidence="1">Membrane</location>
        <topology evidence="1">Multi-pass membrane protein</topology>
    </subcellularLocation>
</comment>
<gene>
    <name evidence="6" type="ORF">D9611_004608</name>
</gene>
<proteinExistence type="predicted"/>
<keyword evidence="2 5" id="KW-0812">Transmembrane</keyword>
<evidence type="ECO:0000313" key="6">
    <source>
        <dbReference type="EMBL" id="KAF5315730.1"/>
    </source>
</evidence>
<dbReference type="Proteomes" id="UP000541558">
    <property type="component" value="Unassembled WGS sequence"/>
</dbReference>
<dbReference type="PANTHER" id="PTHR28013:SF3">
    <property type="entry name" value="PROTEIN DCV1-RELATED"/>
    <property type="match status" value="1"/>
</dbReference>
<dbReference type="InterPro" id="IPR051380">
    <property type="entry name" value="pH-response_reg_palI/RIM9"/>
</dbReference>
<accession>A0A8H5EX08</accession>
<evidence type="ECO:0000313" key="7">
    <source>
        <dbReference type="Proteomes" id="UP000541558"/>
    </source>
</evidence>
<protein>
    <submittedName>
        <fullName evidence="6">Uncharacterized protein</fullName>
    </submittedName>
</protein>
<dbReference type="OrthoDB" id="2354757at2759"/>
<dbReference type="PANTHER" id="PTHR28013">
    <property type="entry name" value="PROTEIN DCV1-RELATED"/>
    <property type="match status" value="1"/>
</dbReference>
<dbReference type="InterPro" id="IPR009571">
    <property type="entry name" value="SUR7/Rim9-like_fungi"/>
</dbReference>
<evidence type="ECO:0000256" key="3">
    <source>
        <dbReference type="ARBA" id="ARBA00022989"/>
    </source>
</evidence>
<dbReference type="GO" id="GO:0032153">
    <property type="term" value="C:cell division site"/>
    <property type="evidence" value="ECO:0007669"/>
    <property type="project" value="TreeGrafter"/>
</dbReference>
<sequence length="231" mass="24326">MFLANFAPFLFFSAFVLLLLVTLSAPIIDPIYLFRLSASVGTTGASGKGGINFGVFGYCISDLSTTILGVDKTSNGRCSKPRLGYTLDSNVSRVLGTSGITDVIGRVTTAVFILNPIATGLAFIAFFFSLFMLRKGANGTARLPSFLTFGVGVLAALAATAAFVGNIVIVAIVRRRLRDDAGGAVNMTWGNGVWMTLAAMVALWLALIGAMCGICGFGGHRRRRTNTAATY</sequence>
<dbReference type="Pfam" id="PF06687">
    <property type="entry name" value="SUR7"/>
    <property type="match status" value="1"/>
</dbReference>
<evidence type="ECO:0000256" key="5">
    <source>
        <dbReference type="SAM" id="Phobius"/>
    </source>
</evidence>